<dbReference type="Proteomes" id="UP000308697">
    <property type="component" value="Unassembled WGS sequence"/>
</dbReference>
<keyword evidence="3" id="KW-1185">Reference proteome</keyword>
<name>A0A4U0N8C1_9ACTN</name>
<proteinExistence type="predicted"/>
<dbReference type="RefSeq" id="WP_136741923.1">
    <property type="nucleotide sequence ID" value="NZ_SUMB01000008.1"/>
</dbReference>
<feature type="compositionally biased region" description="Basic and acidic residues" evidence="1">
    <location>
        <begin position="168"/>
        <end position="187"/>
    </location>
</feature>
<sequence>MGLFSGDAYRFDPEAFEQLTKGINAATAELKELGFDIEAELGRGFDKLSLDSVECGDDELAATLDSFCERWGWGVRKLMQDANEFSKKLGLTAGMYHEEEQYVSTTLKIGVNAAMGDPSLAPEEIKKKSWGQIGADNPFTQIRDADWDPTSPESLQAHQEAYEAVSQAKDDVTSIPDRIKNGDDADTKSTLGEVKPSRAHGGDDK</sequence>
<feature type="region of interest" description="Disordered" evidence="1">
    <location>
        <begin position="161"/>
        <end position="205"/>
    </location>
</feature>
<protein>
    <submittedName>
        <fullName evidence="2">Uncharacterized protein</fullName>
    </submittedName>
</protein>
<organism evidence="2 3">
    <name type="scientific">Streptomyces piniterrae</name>
    <dbReference type="NCBI Taxonomy" id="2571125"/>
    <lineage>
        <taxon>Bacteria</taxon>
        <taxon>Bacillati</taxon>
        <taxon>Actinomycetota</taxon>
        <taxon>Actinomycetes</taxon>
        <taxon>Kitasatosporales</taxon>
        <taxon>Streptomycetaceae</taxon>
        <taxon>Streptomyces</taxon>
    </lineage>
</organism>
<dbReference type="AlphaFoldDB" id="A0A4U0N8C1"/>
<comment type="caution">
    <text evidence="2">The sequence shown here is derived from an EMBL/GenBank/DDBJ whole genome shotgun (WGS) entry which is preliminary data.</text>
</comment>
<accession>A0A4U0N8C1</accession>
<reference evidence="2 3" key="1">
    <citation type="submission" date="2019-04" db="EMBL/GenBank/DDBJ databases">
        <title>Streptomyces piniterrae sp. nov., a heliquinomycin-producing actinomycete isolated from rhizosphere soil of Pinus yunnanensis.</title>
        <authorList>
            <person name="Zhuang X."/>
            <person name="Zhao J."/>
        </authorList>
    </citation>
    <scope>NUCLEOTIDE SEQUENCE [LARGE SCALE GENOMIC DNA]</scope>
    <source>
        <strain evidence="3">jys28</strain>
    </source>
</reference>
<evidence type="ECO:0000256" key="1">
    <source>
        <dbReference type="SAM" id="MobiDB-lite"/>
    </source>
</evidence>
<gene>
    <name evidence="2" type="ORF">FCH28_22520</name>
</gene>
<evidence type="ECO:0000313" key="2">
    <source>
        <dbReference type="EMBL" id="TJZ50099.1"/>
    </source>
</evidence>
<evidence type="ECO:0000313" key="3">
    <source>
        <dbReference type="Proteomes" id="UP000308697"/>
    </source>
</evidence>
<dbReference type="EMBL" id="SUMB01000008">
    <property type="protein sequence ID" value="TJZ50099.1"/>
    <property type="molecule type" value="Genomic_DNA"/>
</dbReference>
<dbReference type="OrthoDB" id="3872177at2"/>